<keyword evidence="12" id="KW-0805">Transcription regulation</keyword>
<feature type="compositionally biased region" description="Basic and acidic residues" evidence="25">
    <location>
        <begin position="187"/>
        <end position="218"/>
    </location>
</feature>
<dbReference type="GO" id="GO:0005634">
    <property type="term" value="C:nucleus"/>
    <property type="evidence" value="ECO:0007669"/>
    <property type="project" value="UniProtKB-SubCell"/>
</dbReference>
<dbReference type="CDD" id="cd14720">
    <property type="entry name" value="bZIP_NFE2-like"/>
    <property type="match status" value="1"/>
</dbReference>
<dbReference type="InterPro" id="IPR004826">
    <property type="entry name" value="bZIP_Maf"/>
</dbReference>
<feature type="region of interest" description="Disordered" evidence="25">
    <location>
        <begin position="158"/>
        <end position="218"/>
    </location>
</feature>
<keyword evidence="13" id="KW-0443">Lipid metabolism</keyword>
<dbReference type="Gene3D" id="1.10.880.10">
    <property type="entry name" value="Transcription factor, Skn-1-like, DNA-binding domain"/>
    <property type="match status" value="1"/>
</dbReference>
<dbReference type="InterPro" id="IPR004827">
    <property type="entry name" value="bZIP"/>
</dbReference>
<dbReference type="InterPro" id="IPR047167">
    <property type="entry name" value="NFE2-like"/>
</dbReference>
<protein>
    <recommendedName>
        <fullName evidence="5">Endoplasmic reticulum membrane sensor NFE2L1</fullName>
    </recommendedName>
    <alternativeName>
        <fullName evidence="24">Nuclear factor erythroid 2-related factor 1</fullName>
    </alternativeName>
    <alternativeName>
        <fullName evidence="23">Nuclear factor, erythroid derived 2, like 1</fullName>
    </alternativeName>
</protein>
<proteinExistence type="inferred from homology"/>
<keyword evidence="19" id="KW-1207">Sterol metabolism</keyword>
<keyword evidence="6" id="KW-0678">Repressor</keyword>
<evidence type="ECO:0000256" key="23">
    <source>
        <dbReference type="ARBA" id="ARBA00030985"/>
    </source>
</evidence>
<evidence type="ECO:0000256" key="15">
    <source>
        <dbReference type="ARBA" id="ARBA00023125"/>
    </source>
</evidence>
<keyword evidence="8" id="KW-0812">Transmembrane</keyword>
<gene>
    <name evidence="27" type="ORF">UPYG_G00093100</name>
</gene>
<keyword evidence="7" id="KW-0153">Cholesterol metabolism</keyword>
<comment type="caution">
    <text evidence="27">The sequence shown here is derived from an EMBL/GenBank/DDBJ whole genome shotgun (WGS) entry which is preliminary data.</text>
</comment>
<evidence type="ECO:0000256" key="21">
    <source>
        <dbReference type="ARBA" id="ARBA00023221"/>
    </source>
</evidence>
<feature type="region of interest" description="Disordered" evidence="25">
    <location>
        <begin position="457"/>
        <end position="510"/>
    </location>
</feature>
<evidence type="ECO:0000256" key="22">
    <source>
        <dbReference type="ARBA" id="ARBA00023242"/>
    </source>
</evidence>
<evidence type="ECO:0000256" key="25">
    <source>
        <dbReference type="SAM" id="MobiDB-lite"/>
    </source>
</evidence>
<keyword evidence="9" id="KW-0256">Endoplasmic reticulum</keyword>
<dbReference type="GO" id="GO:0008203">
    <property type="term" value="P:cholesterol metabolic process"/>
    <property type="evidence" value="ECO:0007669"/>
    <property type="project" value="UniProtKB-KW"/>
</dbReference>
<comment type="similarity">
    <text evidence="4">Belongs to the bZIP family. CNC subfamily.</text>
</comment>
<dbReference type="EMBL" id="JAGEUA010000003">
    <property type="protein sequence ID" value="KAL0992422.1"/>
    <property type="molecule type" value="Genomic_DNA"/>
</dbReference>
<evidence type="ECO:0000256" key="4">
    <source>
        <dbReference type="ARBA" id="ARBA00008157"/>
    </source>
</evidence>
<keyword evidence="22" id="KW-0539">Nucleus</keyword>
<evidence type="ECO:0000256" key="17">
    <source>
        <dbReference type="ARBA" id="ARBA00023159"/>
    </source>
</evidence>
<dbReference type="PROSITE" id="PS00036">
    <property type="entry name" value="BZIP_BASIC"/>
    <property type="match status" value="1"/>
</dbReference>
<evidence type="ECO:0000256" key="5">
    <source>
        <dbReference type="ARBA" id="ARBA00020485"/>
    </source>
</evidence>
<dbReference type="GO" id="GO:0008289">
    <property type="term" value="F:lipid binding"/>
    <property type="evidence" value="ECO:0007669"/>
    <property type="project" value="UniProtKB-KW"/>
</dbReference>
<dbReference type="GO" id="GO:0010468">
    <property type="term" value="P:regulation of gene expression"/>
    <property type="evidence" value="ECO:0007669"/>
    <property type="project" value="UniProtKB-ARBA"/>
</dbReference>
<evidence type="ECO:0000256" key="8">
    <source>
        <dbReference type="ARBA" id="ARBA00022692"/>
    </source>
</evidence>
<keyword evidence="16" id="KW-0472">Membrane</keyword>
<dbReference type="SUPFAM" id="SSF47454">
    <property type="entry name" value="A DNA-binding domain in eukaryotic transcription factors"/>
    <property type="match status" value="1"/>
</dbReference>
<evidence type="ECO:0000256" key="1">
    <source>
        <dbReference type="ARBA" id="ARBA00004123"/>
    </source>
</evidence>
<feature type="region of interest" description="Disordered" evidence="25">
    <location>
        <begin position="563"/>
        <end position="590"/>
    </location>
</feature>
<dbReference type="Pfam" id="PF03131">
    <property type="entry name" value="bZIP_Maf"/>
    <property type="match status" value="1"/>
</dbReference>
<keyword evidence="15" id="KW-0238">DNA-binding</keyword>
<dbReference type="GO" id="GO:0003677">
    <property type="term" value="F:DNA binding"/>
    <property type="evidence" value="ECO:0007669"/>
    <property type="project" value="UniProtKB-KW"/>
</dbReference>
<evidence type="ECO:0000313" key="28">
    <source>
        <dbReference type="Proteomes" id="UP001557470"/>
    </source>
</evidence>
<feature type="domain" description="BZIP" evidence="26">
    <location>
        <begin position="642"/>
        <end position="705"/>
    </location>
</feature>
<keyword evidence="10" id="KW-0735">Signal-anchor</keyword>
<dbReference type="GO" id="GO:0005789">
    <property type="term" value="C:endoplasmic reticulum membrane"/>
    <property type="evidence" value="ECO:0007669"/>
    <property type="project" value="UniProtKB-SubCell"/>
</dbReference>
<evidence type="ECO:0000256" key="13">
    <source>
        <dbReference type="ARBA" id="ARBA00023098"/>
    </source>
</evidence>
<reference evidence="27 28" key="1">
    <citation type="submission" date="2024-06" db="EMBL/GenBank/DDBJ databases">
        <authorList>
            <person name="Pan Q."/>
            <person name="Wen M."/>
            <person name="Jouanno E."/>
            <person name="Zahm M."/>
            <person name="Klopp C."/>
            <person name="Cabau C."/>
            <person name="Louis A."/>
            <person name="Berthelot C."/>
            <person name="Parey E."/>
            <person name="Roest Crollius H."/>
            <person name="Montfort J."/>
            <person name="Robinson-Rechavi M."/>
            <person name="Bouchez O."/>
            <person name="Lampietro C."/>
            <person name="Lopez Roques C."/>
            <person name="Donnadieu C."/>
            <person name="Postlethwait J."/>
            <person name="Bobe J."/>
            <person name="Verreycken H."/>
            <person name="Guiguen Y."/>
        </authorList>
    </citation>
    <scope>NUCLEOTIDE SEQUENCE [LARGE SCALE GENOMIC DNA]</scope>
    <source>
        <strain evidence="27">Up_M1</strain>
        <tissue evidence="27">Testis</tissue>
    </source>
</reference>
<keyword evidence="11" id="KW-1133">Transmembrane helix</keyword>
<evidence type="ECO:0000256" key="16">
    <source>
        <dbReference type="ARBA" id="ARBA00023136"/>
    </source>
</evidence>
<keyword evidence="21" id="KW-0753">Steroid metabolism</keyword>
<keyword evidence="18" id="KW-0804">Transcription</keyword>
<feature type="compositionally biased region" description="Polar residues" evidence="25">
    <location>
        <begin position="475"/>
        <end position="485"/>
    </location>
</feature>
<accession>A0ABD0X3B1</accession>
<feature type="region of interest" description="Disordered" evidence="25">
    <location>
        <begin position="740"/>
        <end position="759"/>
    </location>
</feature>
<dbReference type="PANTHER" id="PTHR24411">
    <property type="entry name" value="NUCLEAR FACTOR ERYTHROID 2-RELATED FACTOR"/>
    <property type="match status" value="1"/>
</dbReference>
<evidence type="ECO:0000256" key="10">
    <source>
        <dbReference type="ARBA" id="ARBA00022968"/>
    </source>
</evidence>
<evidence type="ECO:0000256" key="6">
    <source>
        <dbReference type="ARBA" id="ARBA00022491"/>
    </source>
</evidence>
<organism evidence="27 28">
    <name type="scientific">Umbra pygmaea</name>
    <name type="common">Eastern mudminnow</name>
    <dbReference type="NCBI Taxonomy" id="75934"/>
    <lineage>
        <taxon>Eukaryota</taxon>
        <taxon>Metazoa</taxon>
        <taxon>Chordata</taxon>
        <taxon>Craniata</taxon>
        <taxon>Vertebrata</taxon>
        <taxon>Euteleostomi</taxon>
        <taxon>Actinopterygii</taxon>
        <taxon>Neopterygii</taxon>
        <taxon>Teleostei</taxon>
        <taxon>Protacanthopterygii</taxon>
        <taxon>Esociformes</taxon>
        <taxon>Umbridae</taxon>
        <taxon>Umbra</taxon>
    </lineage>
</organism>
<comment type="subcellular location">
    <subcellularLocation>
        <location evidence="3">Endoplasmic reticulum membrane</location>
        <topology evidence="3">Single-pass type II membrane protein</topology>
    </subcellularLocation>
    <subcellularLocation>
        <location evidence="2">Endoplasmic reticulum membrane</location>
        <topology evidence="2">Single-pass type III membrane protein</topology>
    </subcellularLocation>
    <subcellularLocation>
        <location evidence="1">Nucleus</location>
    </subcellularLocation>
</comment>
<keyword evidence="28" id="KW-1185">Reference proteome</keyword>
<evidence type="ECO:0000256" key="7">
    <source>
        <dbReference type="ARBA" id="ARBA00022548"/>
    </source>
</evidence>
<keyword evidence="17" id="KW-0010">Activator</keyword>
<dbReference type="InterPro" id="IPR008917">
    <property type="entry name" value="TF_DNA-bd_sf"/>
</dbReference>
<evidence type="ECO:0000256" key="11">
    <source>
        <dbReference type="ARBA" id="ARBA00022989"/>
    </source>
</evidence>
<evidence type="ECO:0000256" key="14">
    <source>
        <dbReference type="ARBA" id="ARBA00023121"/>
    </source>
</evidence>
<sequence>MPSGPAMVYLKKYFTEGLIQVAILLSLVGDKVDVGTYLPPWHGMILGPTSALTQAQLHNLRNHLDGQDVNPKAVDLEGFFTARRLLGWVRSLDHLQLPSSELETWLVRREADAMTMGTPGQSAPLDGGPGGLEDHPGESLELGYGPIRENSVDAMVATPRRGQEEDEEELFKEDTENNLLEYSDNGYYERPERAQEDDRRENEELVGDPRRESWRDGGRNYDLTNRELADDLSDQFESLEAQSSMSLQECLQLWEGTFSFGEEPECPDSVDLGLRQALTEDPSLAVGPLLSPLLSREDPSLDMEQQWQDILAIMEPEDMDVDISRGDVPQFGSTQSYGLIDHVHQDVSLHQAILPENSYSFSPSFEDSVHLEAPLRPSQLSQSPSGPNTLPLTLGSSYLIENELPLAVNGSFGNPIPSLQSSLFPEDAVLPAPLLEDVLLDEISFLTLALEEGFNPTQASELEEELDSDSGLSLNFSHSPASPTGSEASSYSSSSSSSSSSESSVFSDEGAMGYNSDVDAILEPEEGAVGGYTPEVSKMCSTSYQKPDRFNTLPWLEHVGHDHTYHQPKANSPTQGKSLKPQKSRYSKPYQRDISDKLWGRDERRARALKIPFSNDLIVNLPVEEFNELLTKHGLTEAQLNLIRDIRRRGKNKMAAQNCRRRKLDILFGLEEGVDGLRRQKARLLKEQAENLRSMREMKHRISVLYQEVFSHLQDEQGRPLPSTDYTLQFGSNGRVLLATNRGSTSEQPKAHKKQDRKK</sequence>
<evidence type="ECO:0000259" key="26">
    <source>
        <dbReference type="PROSITE" id="PS50217"/>
    </source>
</evidence>
<dbReference type="AlphaFoldDB" id="A0ABD0X3B1"/>
<dbReference type="Proteomes" id="UP001557470">
    <property type="component" value="Unassembled WGS sequence"/>
</dbReference>
<evidence type="ECO:0000256" key="12">
    <source>
        <dbReference type="ARBA" id="ARBA00023015"/>
    </source>
</evidence>
<name>A0ABD0X3B1_UMBPY</name>
<evidence type="ECO:0000256" key="18">
    <source>
        <dbReference type="ARBA" id="ARBA00023163"/>
    </source>
</evidence>
<dbReference type="SMART" id="SM00338">
    <property type="entry name" value="BRLZ"/>
    <property type="match status" value="1"/>
</dbReference>
<evidence type="ECO:0000256" key="19">
    <source>
        <dbReference type="ARBA" id="ARBA00023166"/>
    </source>
</evidence>
<evidence type="ECO:0000256" key="3">
    <source>
        <dbReference type="ARBA" id="ARBA00004648"/>
    </source>
</evidence>
<feature type="region of interest" description="Disordered" evidence="25">
    <location>
        <begin position="116"/>
        <end position="144"/>
    </location>
</feature>
<feature type="compositionally biased region" description="Low complexity" evidence="25">
    <location>
        <begin position="486"/>
        <end position="504"/>
    </location>
</feature>
<evidence type="ECO:0000256" key="2">
    <source>
        <dbReference type="ARBA" id="ARBA00004643"/>
    </source>
</evidence>
<evidence type="ECO:0000256" key="20">
    <source>
        <dbReference type="ARBA" id="ARBA00023180"/>
    </source>
</evidence>
<evidence type="ECO:0000256" key="24">
    <source>
        <dbReference type="ARBA" id="ARBA00031659"/>
    </source>
</evidence>
<keyword evidence="20" id="KW-0325">Glycoprotein</keyword>
<evidence type="ECO:0000313" key="27">
    <source>
        <dbReference type="EMBL" id="KAL0992422.1"/>
    </source>
</evidence>
<dbReference type="PANTHER" id="PTHR24411:SF31">
    <property type="entry name" value="ENDOPLASMIC RETICULUM MEMBRANE SENSOR NFE2L1"/>
    <property type="match status" value="1"/>
</dbReference>
<evidence type="ECO:0000256" key="9">
    <source>
        <dbReference type="ARBA" id="ARBA00022824"/>
    </source>
</evidence>
<keyword evidence="14" id="KW-0446">Lipid-binding</keyword>
<dbReference type="PROSITE" id="PS50217">
    <property type="entry name" value="BZIP"/>
    <property type="match status" value="1"/>
</dbReference>